<keyword evidence="3 9" id="KW-0812">Transmembrane</keyword>
<evidence type="ECO:0000256" key="7">
    <source>
        <dbReference type="ARBA" id="ARBA00023065"/>
    </source>
</evidence>
<comment type="caution">
    <text evidence="10">The sequence shown here is derived from an EMBL/GenBank/DDBJ whole genome shotgun (WGS) entry which is preliminary data.</text>
</comment>
<evidence type="ECO:0000256" key="3">
    <source>
        <dbReference type="ARBA" id="ARBA00022692"/>
    </source>
</evidence>
<accession>X1S7J8</accession>
<dbReference type="EMBL" id="BARV01043503">
    <property type="protein sequence ID" value="GAI63779.1"/>
    <property type="molecule type" value="Genomic_DNA"/>
</dbReference>
<dbReference type="GO" id="GO:0004427">
    <property type="term" value="F:inorganic diphosphate phosphatase activity"/>
    <property type="evidence" value="ECO:0007669"/>
    <property type="project" value="InterPro"/>
</dbReference>
<dbReference type="AlphaFoldDB" id="X1S7J8"/>
<organism evidence="10">
    <name type="scientific">marine sediment metagenome</name>
    <dbReference type="NCBI Taxonomy" id="412755"/>
    <lineage>
        <taxon>unclassified sequences</taxon>
        <taxon>metagenomes</taxon>
        <taxon>ecological metagenomes</taxon>
    </lineage>
</organism>
<protein>
    <submittedName>
        <fullName evidence="10">Uncharacterized protein</fullName>
    </submittedName>
</protein>
<dbReference type="PANTHER" id="PTHR31998">
    <property type="entry name" value="K(+)-INSENSITIVE PYROPHOSPHATE-ENERGIZED PROTON PUMP"/>
    <property type="match status" value="1"/>
</dbReference>
<evidence type="ECO:0000256" key="6">
    <source>
        <dbReference type="ARBA" id="ARBA00022989"/>
    </source>
</evidence>
<evidence type="ECO:0000256" key="1">
    <source>
        <dbReference type="ARBA" id="ARBA00004127"/>
    </source>
</evidence>
<evidence type="ECO:0000256" key="8">
    <source>
        <dbReference type="ARBA" id="ARBA00023136"/>
    </source>
</evidence>
<keyword evidence="5" id="KW-1278">Translocase</keyword>
<keyword evidence="4" id="KW-0460">Magnesium</keyword>
<feature type="non-terminal residue" evidence="10">
    <location>
        <position position="1"/>
    </location>
</feature>
<name>X1S7J8_9ZZZZ</name>
<feature type="transmembrane region" description="Helical" evidence="9">
    <location>
        <begin position="6"/>
        <end position="27"/>
    </location>
</feature>
<evidence type="ECO:0000256" key="5">
    <source>
        <dbReference type="ARBA" id="ARBA00022967"/>
    </source>
</evidence>
<feature type="non-terminal residue" evidence="10">
    <location>
        <position position="109"/>
    </location>
</feature>
<comment type="subcellular location">
    <subcellularLocation>
        <location evidence="1">Endomembrane system</location>
        <topology evidence="1">Multi-pass membrane protein</topology>
    </subcellularLocation>
</comment>
<keyword evidence="7" id="KW-0406">Ion transport</keyword>
<proteinExistence type="predicted"/>
<feature type="transmembrane region" description="Helical" evidence="9">
    <location>
        <begin position="57"/>
        <end position="77"/>
    </location>
</feature>
<dbReference type="GO" id="GO:0016020">
    <property type="term" value="C:membrane"/>
    <property type="evidence" value="ECO:0007669"/>
    <property type="project" value="InterPro"/>
</dbReference>
<keyword evidence="6 9" id="KW-1133">Transmembrane helix</keyword>
<evidence type="ECO:0000313" key="10">
    <source>
        <dbReference type="EMBL" id="GAI63779.1"/>
    </source>
</evidence>
<keyword evidence="2" id="KW-0813">Transport</keyword>
<dbReference type="InterPro" id="IPR004131">
    <property type="entry name" value="PPase-energised_H-pump"/>
</dbReference>
<keyword evidence="8 9" id="KW-0472">Membrane</keyword>
<evidence type="ECO:0000256" key="2">
    <source>
        <dbReference type="ARBA" id="ARBA00022448"/>
    </source>
</evidence>
<reference evidence="10" key="1">
    <citation type="journal article" date="2014" name="Front. Microbiol.">
        <title>High frequency of phylogenetically diverse reductive dehalogenase-homologous genes in deep subseafloor sedimentary metagenomes.</title>
        <authorList>
            <person name="Kawai M."/>
            <person name="Futagami T."/>
            <person name="Toyoda A."/>
            <person name="Takaki Y."/>
            <person name="Nishi S."/>
            <person name="Hori S."/>
            <person name="Arai W."/>
            <person name="Tsubouchi T."/>
            <person name="Morono Y."/>
            <person name="Uchiyama I."/>
            <person name="Ito T."/>
            <person name="Fujiyama A."/>
            <person name="Inagaki F."/>
            <person name="Takami H."/>
        </authorList>
    </citation>
    <scope>NUCLEOTIDE SEQUENCE</scope>
    <source>
        <strain evidence="10">Expedition CK06-06</strain>
    </source>
</reference>
<dbReference type="Pfam" id="PF03030">
    <property type="entry name" value="H_PPase"/>
    <property type="match status" value="1"/>
</dbReference>
<dbReference type="GO" id="GO:0012505">
    <property type="term" value="C:endomembrane system"/>
    <property type="evidence" value="ECO:0007669"/>
    <property type="project" value="UniProtKB-SubCell"/>
</dbReference>
<gene>
    <name evidence="10" type="ORF">S06H3_64908</name>
</gene>
<dbReference type="GO" id="GO:0009678">
    <property type="term" value="F:diphosphate hydrolysis-driven proton transmembrane transporter activity"/>
    <property type="evidence" value="ECO:0007669"/>
    <property type="project" value="InterPro"/>
</dbReference>
<evidence type="ECO:0000256" key="9">
    <source>
        <dbReference type="SAM" id="Phobius"/>
    </source>
</evidence>
<sequence length="109" mass="11553">LGVQNPFVPVAFLTGGFFSGLCGFLGMKTATNASARTAQGASVSLNRGLQVAFRSGAVMGLVVVGFGLLDISLWYLVLDKLVYTVENMREGLSFLGLTLVKAGMSHEHR</sequence>
<evidence type="ECO:0000256" key="4">
    <source>
        <dbReference type="ARBA" id="ARBA00022842"/>
    </source>
</evidence>